<organism evidence="2">
    <name type="scientific">Candidatus Methanophaga sp. ANME-1 ERB7</name>
    <dbReference type="NCBI Taxonomy" id="2759913"/>
    <lineage>
        <taxon>Archaea</taxon>
        <taxon>Methanobacteriati</taxon>
        <taxon>Methanobacteriota</taxon>
        <taxon>Stenosarchaea group</taxon>
        <taxon>Methanomicrobia</taxon>
        <taxon>Candidatus Methanophagales</taxon>
        <taxon>Candidatus Methanophagaceae</taxon>
        <taxon>Candidatus Methanophaga</taxon>
    </lineage>
</organism>
<keyword evidence="1" id="KW-0472">Membrane</keyword>
<gene>
    <name evidence="2" type="ORF">MLPLCDNK_00010</name>
</gene>
<keyword evidence="1" id="KW-0812">Transmembrane</keyword>
<feature type="transmembrane region" description="Helical" evidence="1">
    <location>
        <begin position="83"/>
        <end position="101"/>
    </location>
</feature>
<accession>A0A7G9ZAV4</accession>
<sequence length="104" mass="12055">MVGVIKLKEDEVKFLIDLVKKGQKSARELTRVRILLLANQQKGDTEINVTDIERTGRRIGDMETLTQEVVAWTKRRNDQEKNYLLIFIPYPFPAYFATVLGCKK</sequence>
<evidence type="ECO:0000256" key="1">
    <source>
        <dbReference type="SAM" id="Phobius"/>
    </source>
</evidence>
<keyword evidence="1" id="KW-1133">Transmembrane helix</keyword>
<reference evidence="2" key="1">
    <citation type="submission" date="2020-06" db="EMBL/GenBank/DDBJ databases">
        <title>Unique genomic features of the anaerobic methanotrophic archaea.</title>
        <authorList>
            <person name="Chadwick G.L."/>
            <person name="Skennerton C.T."/>
            <person name="Laso-Perez R."/>
            <person name="Leu A.O."/>
            <person name="Speth D.R."/>
            <person name="Yu H."/>
            <person name="Morgan-Lang C."/>
            <person name="Hatzenpichler R."/>
            <person name="Goudeau D."/>
            <person name="Malmstrom R."/>
            <person name="Brazelton W.J."/>
            <person name="Woyke T."/>
            <person name="Hallam S.J."/>
            <person name="Tyson G.W."/>
            <person name="Wegener G."/>
            <person name="Boetius A."/>
            <person name="Orphan V."/>
        </authorList>
    </citation>
    <scope>NUCLEOTIDE SEQUENCE</scope>
</reference>
<dbReference type="AlphaFoldDB" id="A0A7G9ZAV4"/>
<dbReference type="EMBL" id="MT631687">
    <property type="protein sequence ID" value="QNO57388.1"/>
    <property type="molecule type" value="Genomic_DNA"/>
</dbReference>
<evidence type="ECO:0000313" key="2">
    <source>
        <dbReference type="EMBL" id="QNO57388.1"/>
    </source>
</evidence>
<protein>
    <submittedName>
        <fullName evidence="2">Uncharacterized protein</fullName>
    </submittedName>
</protein>
<proteinExistence type="predicted"/>
<name>A0A7G9ZAV4_9EURY</name>